<dbReference type="Proteomes" id="UP000245910">
    <property type="component" value="Chromosome I"/>
</dbReference>
<dbReference type="GO" id="GO:0061630">
    <property type="term" value="F:ubiquitin protein ligase activity"/>
    <property type="evidence" value="ECO:0007669"/>
    <property type="project" value="InterPro"/>
</dbReference>
<feature type="domain" description="SWIM-type" evidence="4">
    <location>
        <begin position="267"/>
        <end position="300"/>
    </location>
</feature>
<feature type="domain" description="RING-type" evidence="3">
    <location>
        <begin position="345"/>
        <end position="391"/>
    </location>
</feature>
<dbReference type="PANTHER" id="PTHR21540">
    <property type="entry name" value="RING FINGER AND SWIM DOMAIN-CONTAINING PROTEIN 2"/>
    <property type="match status" value="1"/>
</dbReference>
<dbReference type="EMBL" id="LN649229">
    <property type="protein sequence ID" value="CEI63896.1"/>
    <property type="molecule type" value="Genomic_DNA"/>
</dbReference>
<dbReference type="PROSITE" id="PS50089">
    <property type="entry name" value="ZF_RING_2"/>
    <property type="match status" value="1"/>
</dbReference>
<dbReference type="InterPro" id="IPR013083">
    <property type="entry name" value="Znf_RING/FYVE/PHD"/>
</dbReference>
<feature type="compositionally biased region" description="Basic residues" evidence="2">
    <location>
        <begin position="49"/>
        <end position="64"/>
    </location>
</feature>
<organism evidence="5 6">
    <name type="scientific">Fusarium venenatum</name>
    <dbReference type="NCBI Taxonomy" id="56646"/>
    <lineage>
        <taxon>Eukaryota</taxon>
        <taxon>Fungi</taxon>
        <taxon>Dikarya</taxon>
        <taxon>Ascomycota</taxon>
        <taxon>Pezizomycotina</taxon>
        <taxon>Sordariomycetes</taxon>
        <taxon>Hypocreomycetidae</taxon>
        <taxon>Hypocreales</taxon>
        <taxon>Nectriaceae</taxon>
        <taxon>Fusarium</taxon>
    </lineage>
</organism>
<feature type="compositionally biased region" description="Basic and acidic residues" evidence="2">
    <location>
        <begin position="192"/>
        <end position="215"/>
    </location>
</feature>
<evidence type="ECO:0000256" key="2">
    <source>
        <dbReference type="SAM" id="MobiDB-lite"/>
    </source>
</evidence>
<evidence type="ECO:0000259" key="3">
    <source>
        <dbReference type="PROSITE" id="PS50089"/>
    </source>
</evidence>
<accession>A0A2L2TL59</accession>
<dbReference type="AlphaFoldDB" id="A0A2L2TL59"/>
<dbReference type="PANTHER" id="PTHR21540:SF0">
    <property type="entry name" value="PHD FAMILY PROTEIN"/>
    <property type="match status" value="1"/>
</dbReference>
<dbReference type="Gene3D" id="3.30.40.10">
    <property type="entry name" value="Zinc/RING finger domain, C3HC4 (zinc finger)"/>
    <property type="match status" value="1"/>
</dbReference>
<dbReference type="STRING" id="56646.A0A2L2TL59"/>
<feature type="compositionally biased region" description="Low complexity" evidence="2">
    <location>
        <begin position="79"/>
        <end position="91"/>
    </location>
</feature>
<dbReference type="GO" id="GO:0008270">
    <property type="term" value="F:zinc ion binding"/>
    <property type="evidence" value="ECO:0007669"/>
    <property type="project" value="UniProtKB-KW"/>
</dbReference>
<evidence type="ECO:0000259" key="4">
    <source>
        <dbReference type="PROSITE" id="PS50966"/>
    </source>
</evidence>
<sequence length="425" mass="46979">MRVLRSQTRRAAAAAEPVVTPQKKVSRKPTNKTASKDAVEIPTPPPSTRKGKVTKAKKNATSKKQKNEAGEASQDAVGLTDDTLPTPSPSTRKGKGKVTKPATEDEPSQAEKETEPEEQKEETDQPFQAPVDLTDATLSPLPSNRKRKLPAEVASSKAKKETTPKKQKKEAGQASEDPVALNPSPSTSKRKLPTEDESPKETPSKKQKKEKAEKRLCKFRTEPPKFFDRVLSRSLGQTFYILNRTSHGTEACPEEDFELVGATGNTYTVSIGNRLSCNCPHHSLGFQQCKHIIFIMKKVLNAPDELVYQQALISTELKSIFDSAPSFSVEPQEEPVKRRPIEGDCPICYCKLEEMKKASIVWCAAACGHNFHMQCLKICARPGKVTCPVCRSDWKGNKKLVTDIQKDDEQMIDRFVDAGHGVNAK</sequence>
<feature type="compositionally biased region" description="Acidic residues" evidence="2">
    <location>
        <begin position="104"/>
        <end position="121"/>
    </location>
</feature>
<evidence type="ECO:0008006" key="7">
    <source>
        <dbReference type="Google" id="ProtNLM"/>
    </source>
</evidence>
<proteinExistence type="predicted"/>
<dbReference type="InterPro" id="IPR007527">
    <property type="entry name" value="Znf_SWIM"/>
</dbReference>
<reference evidence="6" key="1">
    <citation type="submission" date="2014-10" db="EMBL/GenBank/DDBJ databases">
        <authorList>
            <person name="King R."/>
        </authorList>
    </citation>
    <scope>NUCLEOTIDE SEQUENCE [LARGE SCALE GENOMIC DNA]</scope>
    <source>
        <strain evidence="6">A3/5</strain>
    </source>
</reference>
<feature type="region of interest" description="Disordered" evidence="2">
    <location>
        <begin position="1"/>
        <end position="215"/>
    </location>
</feature>
<evidence type="ECO:0000256" key="1">
    <source>
        <dbReference type="PROSITE-ProRule" id="PRU00175"/>
    </source>
</evidence>
<name>A0A2L2TL59_9HYPO</name>
<dbReference type="InterPro" id="IPR039903">
    <property type="entry name" value="Zswim2"/>
</dbReference>
<keyword evidence="6" id="KW-1185">Reference proteome</keyword>
<protein>
    <recommendedName>
        <fullName evidence="7">RING-type domain-containing protein</fullName>
    </recommendedName>
</protein>
<keyword evidence="1" id="KW-0479">Metal-binding</keyword>
<dbReference type="OrthoDB" id="2122982at2759"/>
<keyword evidence="1" id="KW-0862">Zinc</keyword>
<dbReference type="InterPro" id="IPR001841">
    <property type="entry name" value="Znf_RING"/>
</dbReference>
<dbReference type="SUPFAM" id="SSF57850">
    <property type="entry name" value="RING/U-box"/>
    <property type="match status" value="1"/>
</dbReference>
<evidence type="ECO:0000313" key="5">
    <source>
        <dbReference type="EMBL" id="CEI63896.1"/>
    </source>
</evidence>
<evidence type="ECO:0000313" key="6">
    <source>
        <dbReference type="Proteomes" id="UP000245910"/>
    </source>
</evidence>
<keyword evidence="1" id="KW-0863">Zinc-finger</keyword>
<dbReference type="PROSITE" id="PS50966">
    <property type="entry name" value="ZF_SWIM"/>
    <property type="match status" value="1"/>
</dbReference>